<dbReference type="EMBL" id="UINC01005747">
    <property type="protein sequence ID" value="SVA23297.1"/>
    <property type="molecule type" value="Genomic_DNA"/>
</dbReference>
<proteinExistence type="predicted"/>
<evidence type="ECO:0000259" key="1">
    <source>
        <dbReference type="Pfam" id="PF18962"/>
    </source>
</evidence>
<evidence type="ECO:0000313" key="2">
    <source>
        <dbReference type="EMBL" id="SVA23297.1"/>
    </source>
</evidence>
<dbReference type="InterPro" id="IPR026444">
    <property type="entry name" value="Secre_tail"/>
</dbReference>
<dbReference type="Gene3D" id="2.60.40.4070">
    <property type="match status" value="1"/>
</dbReference>
<feature type="non-terminal residue" evidence="2">
    <location>
        <position position="1"/>
    </location>
</feature>
<protein>
    <recommendedName>
        <fullName evidence="1">Secretion system C-terminal sorting domain-containing protein</fullName>
    </recommendedName>
</protein>
<reference evidence="2" key="1">
    <citation type="submission" date="2018-05" db="EMBL/GenBank/DDBJ databases">
        <authorList>
            <person name="Lanie J.A."/>
            <person name="Ng W.-L."/>
            <person name="Kazmierczak K.M."/>
            <person name="Andrzejewski T.M."/>
            <person name="Davidsen T.M."/>
            <person name="Wayne K.J."/>
            <person name="Tettelin H."/>
            <person name="Glass J.I."/>
            <person name="Rusch D."/>
            <person name="Podicherti R."/>
            <person name="Tsui H.-C.T."/>
            <person name="Winkler M.E."/>
        </authorList>
    </citation>
    <scope>NUCLEOTIDE SEQUENCE</scope>
</reference>
<dbReference type="NCBIfam" id="TIGR04183">
    <property type="entry name" value="Por_Secre_tail"/>
    <property type="match status" value="1"/>
</dbReference>
<organism evidence="2">
    <name type="scientific">marine metagenome</name>
    <dbReference type="NCBI Taxonomy" id="408172"/>
    <lineage>
        <taxon>unclassified sequences</taxon>
        <taxon>metagenomes</taxon>
        <taxon>ecological metagenomes</taxon>
    </lineage>
</organism>
<name>A0A381U7E8_9ZZZZ</name>
<gene>
    <name evidence="2" type="ORF">METZ01_LOCUS76151</name>
</gene>
<sequence length="489" mass="54296">NRIPEIRFGASFDYDEPTQFVEYDAVLDSTTDLSSDEPTNWDKAYTDANSSGSFDAGDPGWVRYYWSPTQTDFDQWIISDSFDASGDTSVVLMFDEYLDDYPDASYPDAHDTAAAHISYDDGATWTTVWELADSSWYGPSGPEGYWTRHVIPVGAGTAQMKVAFSFRGGNSFNIDYFHVDNIFVLDEIPQDHYDVFNVYRDGEMLVEDHEYTSFADVGVPYGEEHCYRVQAKHVPYPDGMTVISGLSNIACAAPGNQIPTVPTLLSPADNDTIMINVDASGNYVDQNNNVGVSFSWEGSTDADGHELMYYFVFGGELEMIPIDIAATALLSFEVPYNVLVPAMSSIGENVISGDWAIGVTDSIPIYQPVPFELIVTEGRHLVIDAGYALSVDEGLLPEVFALHQNYPNPFNPVTTIRYDVPEQSLVRMEIYNVLGQKVAVVVNGIQDPGFHAVRWNGTNMYGNPLSSGMYFYHIQAGDFRSIKKLILVK</sequence>
<dbReference type="Pfam" id="PF18962">
    <property type="entry name" value="Por_Secre_tail"/>
    <property type="match status" value="1"/>
</dbReference>
<dbReference type="AlphaFoldDB" id="A0A381U7E8"/>
<accession>A0A381U7E8</accession>
<dbReference type="Gene3D" id="2.60.120.260">
    <property type="entry name" value="Galactose-binding domain-like"/>
    <property type="match status" value="1"/>
</dbReference>
<feature type="domain" description="Secretion system C-terminal sorting" evidence="1">
    <location>
        <begin position="406"/>
        <end position="486"/>
    </location>
</feature>